<dbReference type="GO" id="GO:0004622">
    <property type="term" value="F:phosphatidylcholine lysophospholipase activity"/>
    <property type="evidence" value="ECO:0007669"/>
    <property type="project" value="TreeGrafter"/>
</dbReference>
<dbReference type="GO" id="GO:0006660">
    <property type="term" value="P:phosphatidylserine catabolic process"/>
    <property type="evidence" value="ECO:0007669"/>
    <property type="project" value="TreeGrafter"/>
</dbReference>
<evidence type="ECO:0000256" key="1">
    <source>
        <dbReference type="SAM" id="MobiDB-lite"/>
    </source>
</evidence>
<feature type="domain" description="AB hydrolase-1" evidence="3">
    <location>
        <begin position="172"/>
        <end position="272"/>
    </location>
</feature>
<comment type="caution">
    <text evidence="4">The sequence shown here is derived from an EMBL/GenBank/DDBJ whole genome shotgun (WGS) entry which is preliminary data.</text>
</comment>
<feature type="region of interest" description="Disordered" evidence="1">
    <location>
        <begin position="413"/>
        <end position="438"/>
    </location>
</feature>
<evidence type="ECO:0000313" key="4">
    <source>
        <dbReference type="EMBL" id="KAG8460994.1"/>
    </source>
</evidence>
<dbReference type="OrthoDB" id="10249433at2759"/>
<dbReference type="GO" id="GO:0005789">
    <property type="term" value="C:endoplasmic reticulum membrane"/>
    <property type="evidence" value="ECO:0007669"/>
    <property type="project" value="TreeGrafter"/>
</dbReference>
<dbReference type="Pfam" id="PF00561">
    <property type="entry name" value="Abhydrolase_1"/>
    <property type="match status" value="1"/>
</dbReference>
<organism evidence="4 5">
    <name type="scientific">Diacronema lutheri</name>
    <name type="common">Unicellular marine alga</name>
    <name type="synonym">Monochrysis lutheri</name>
    <dbReference type="NCBI Taxonomy" id="2081491"/>
    <lineage>
        <taxon>Eukaryota</taxon>
        <taxon>Haptista</taxon>
        <taxon>Haptophyta</taxon>
        <taxon>Pavlovophyceae</taxon>
        <taxon>Pavlovales</taxon>
        <taxon>Pavlovaceae</taxon>
        <taxon>Diacronema</taxon>
    </lineage>
</organism>
<keyword evidence="2" id="KW-0812">Transmembrane</keyword>
<dbReference type="GO" id="GO:0047372">
    <property type="term" value="F:monoacylglycerol lipase activity"/>
    <property type="evidence" value="ECO:0007669"/>
    <property type="project" value="TreeGrafter"/>
</dbReference>
<accession>A0A8J5XBD3</accession>
<dbReference type="PANTHER" id="PTHR12277">
    <property type="entry name" value="ALPHA/BETA HYDROLASE DOMAIN-CONTAINING PROTEIN"/>
    <property type="match status" value="1"/>
</dbReference>
<dbReference type="PANTHER" id="PTHR12277:SF194">
    <property type="entry name" value="FI04476P"/>
    <property type="match status" value="1"/>
</dbReference>
<dbReference type="InterPro" id="IPR000073">
    <property type="entry name" value="AB_hydrolase_1"/>
</dbReference>
<keyword evidence="2" id="KW-1133">Transmembrane helix</keyword>
<dbReference type="SUPFAM" id="SSF53474">
    <property type="entry name" value="alpha/beta-Hydrolases"/>
    <property type="match status" value="1"/>
</dbReference>
<protein>
    <recommendedName>
        <fullName evidence="3">AB hydrolase-1 domain-containing protein</fullName>
    </recommendedName>
</protein>
<dbReference type="Gene3D" id="3.40.50.1820">
    <property type="entry name" value="alpha/beta hydrolase"/>
    <property type="match status" value="1"/>
</dbReference>
<evidence type="ECO:0000313" key="5">
    <source>
        <dbReference type="Proteomes" id="UP000751190"/>
    </source>
</evidence>
<dbReference type="AlphaFoldDB" id="A0A8J5XBD3"/>
<feature type="compositionally biased region" description="Low complexity" evidence="1">
    <location>
        <begin position="418"/>
        <end position="429"/>
    </location>
</feature>
<evidence type="ECO:0000259" key="3">
    <source>
        <dbReference type="Pfam" id="PF00561"/>
    </source>
</evidence>
<keyword evidence="2" id="KW-0472">Membrane</keyword>
<reference evidence="4" key="1">
    <citation type="submission" date="2021-05" db="EMBL/GenBank/DDBJ databases">
        <title>The genome of the haptophyte Pavlova lutheri (Diacronema luteri, Pavlovales) - a model for lipid biosynthesis in eukaryotic algae.</title>
        <authorList>
            <person name="Hulatt C.J."/>
            <person name="Posewitz M.C."/>
        </authorList>
    </citation>
    <scope>NUCLEOTIDE SEQUENCE</scope>
    <source>
        <strain evidence="4">NIVA-4/92</strain>
    </source>
</reference>
<dbReference type="Proteomes" id="UP000751190">
    <property type="component" value="Unassembled WGS sequence"/>
</dbReference>
<keyword evidence="5" id="KW-1185">Reference proteome</keyword>
<dbReference type="GO" id="GO:0052651">
    <property type="term" value="P:monoacylglycerol catabolic process"/>
    <property type="evidence" value="ECO:0007669"/>
    <property type="project" value="TreeGrafter"/>
</dbReference>
<evidence type="ECO:0000256" key="2">
    <source>
        <dbReference type="SAM" id="Phobius"/>
    </source>
</evidence>
<dbReference type="EMBL" id="JAGTXO010000029">
    <property type="protein sequence ID" value="KAG8460994.1"/>
    <property type="molecule type" value="Genomic_DNA"/>
</dbReference>
<feature type="transmembrane region" description="Helical" evidence="2">
    <location>
        <begin position="48"/>
        <end position="70"/>
    </location>
</feature>
<sequence length="438" mass="44597">MEAAKEQKTNLLSSTSEVTAAVAAPAGAEEAARRGGCGTSRTRRVVRCALSCALLYPVVVYAGLGVLLALPSAQALLVCLHTAKYVLRADYTSPAKVFVLGARDVRLRVPARPTAGGGAPLEAVELGMWHVLPAGAPGALAAGANAAAGGERARTAVAKFDAALRAPDGGVVVLFLHGNGEHRAAQQGPIHARAISAALRSHVLMLDYRGFGDSSGWPSEEGLAADAHAAWLWLTAERGVAPSRVLLWGHSLGSAVAARLAAELADAARASTLARGRAAGAPAALPLGLVLESAFTSIRELLPDYPLGRAVCWLPGVRAAAAAGLAFRMDSRARVAELARAAPQLPLLLLHGTVDATVPAAHSRALLDAARAAGAQRASLVELPSADHHTVLASDEALLAVARLIGRASGGEGAQLSAGAEPAHALPARAARRAGGRN</sequence>
<gene>
    <name evidence="4" type="ORF">KFE25_010745</name>
</gene>
<name>A0A8J5XBD3_DIALT</name>
<proteinExistence type="predicted"/>
<dbReference type="InterPro" id="IPR029058">
    <property type="entry name" value="AB_hydrolase_fold"/>
</dbReference>